<comment type="caution">
    <text evidence="2">The sequence shown here is derived from an EMBL/GenBank/DDBJ whole genome shotgun (WGS) entry which is preliminary data.</text>
</comment>
<protein>
    <submittedName>
        <fullName evidence="2">Uncharacterized protein</fullName>
    </submittedName>
</protein>
<keyword evidence="3" id="KW-1185">Reference proteome</keyword>
<feature type="transmembrane region" description="Helical" evidence="1">
    <location>
        <begin position="34"/>
        <end position="57"/>
    </location>
</feature>
<proteinExistence type="predicted"/>
<name>A0A495S7Q3_9FLAO</name>
<dbReference type="Proteomes" id="UP000272428">
    <property type="component" value="Unassembled WGS sequence"/>
</dbReference>
<evidence type="ECO:0000313" key="3">
    <source>
        <dbReference type="Proteomes" id="UP000272428"/>
    </source>
</evidence>
<dbReference type="RefSeq" id="WP_121462971.1">
    <property type="nucleotide sequence ID" value="NZ_RBXB01000004.1"/>
</dbReference>
<evidence type="ECO:0000256" key="1">
    <source>
        <dbReference type="SAM" id="Phobius"/>
    </source>
</evidence>
<feature type="transmembrane region" description="Helical" evidence="1">
    <location>
        <begin position="7"/>
        <end position="28"/>
    </location>
</feature>
<keyword evidence="1" id="KW-1133">Transmembrane helix</keyword>
<dbReference type="OrthoDB" id="9928130at2"/>
<evidence type="ECO:0000313" key="2">
    <source>
        <dbReference type="EMBL" id="RKS95903.1"/>
    </source>
</evidence>
<dbReference type="EMBL" id="RBXB01000004">
    <property type="protein sequence ID" value="RKS95903.1"/>
    <property type="molecule type" value="Genomic_DNA"/>
</dbReference>
<dbReference type="AlphaFoldDB" id="A0A495S7Q3"/>
<organism evidence="2 3">
    <name type="scientific">Chryseobacterium defluvii</name>
    <dbReference type="NCBI Taxonomy" id="160396"/>
    <lineage>
        <taxon>Bacteria</taxon>
        <taxon>Pseudomonadati</taxon>
        <taxon>Bacteroidota</taxon>
        <taxon>Flavobacteriia</taxon>
        <taxon>Flavobacteriales</taxon>
        <taxon>Weeksellaceae</taxon>
        <taxon>Chryseobacterium group</taxon>
        <taxon>Chryseobacterium</taxon>
    </lineage>
</organism>
<keyword evidence="1" id="KW-0812">Transmembrane</keyword>
<keyword evidence="1" id="KW-0472">Membrane</keyword>
<reference evidence="2 3" key="1">
    <citation type="submission" date="2018-10" db="EMBL/GenBank/DDBJ databases">
        <title>Genomic Encyclopedia of Archaeal and Bacterial Type Strains, Phase II (KMG-II): from individual species to whole genera.</title>
        <authorList>
            <person name="Goeker M."/>
        </authorList>
    </citation>
    <scope>NUCLEOTIDE SEQUENCE [LARGE SCALE GENOMIC DNA]</scope>
    <source>
        <strain evidence="2 3">DSM 14219</strain>
    </source>
</reference>
<gene>
    <name evidence="2" type="ORF">BCF58_3390</name>
</gene>
<sequence length="91" mass="10295">MKNKTNMFIFIASGFCLLYILFLVYYSVSLDQIQVINVIAEMITIPLVLLTIGLFFYNAWKLVKNKSEPLSLSSLSLLLNIACIVTMLIAK</sequence>
<feature type="transmembrane region" description="Helical" evidence="1">
    <location>
        <begin position="69"/>
        <end position="90"/>
    </location>
</feature>
<accession>A0A495S7Q3</accession>